<evidence type="ECO:0000313" key="1">
    <source>
        <dbReference type="EMBL" id="TXG76854.1"/>
    </source>
</evidence>
<dbReference type="Proteomes" id="UP000321026">
    <property type="component" value="Unassembled WGS sequence"/>
</dbReference>
<protein>
    <submittedName>
        <fullName evidence="1">Uncharacterized protein</fullName>
    </submittedName>
</protein>
<evidence type="ECO:0000313" key="2">
    <source>
        <dbReference type="Proteomes" id="UP000321026"/>
    </source>
</evidence>
<organism evidence="1 2">
    <name type="scientific">Candidatus Dojkabacteria bacterium</name>
    <dbReference type="NCBI Taxonomy" id="2099670"/>
    <lineage>
        <taxon>Bacteria</taxon>
        <taxon>Candidatus Dojkabacteria</taxon>
    </lineage>
</organism>
<dbReference type="AlphaFoldDB" id="A0A5C7J6N4"/>
<reference evidence="1 2" key="1">
    <citation type="submission" date="2018-09" db="EMBL/GenBank/DDBJ databases">
        <title>Metagenome Assembled Genomes from an Advanced Water Purification Facility.</title>
        <authorList>
            <person name="Stamps B.W."/>
            <person name="Spear J.R."/>
        </authorList>
    </citation>
    <scope>NUCLEOTIDE SEQUENCE [LARGE SCALE GENOMIC DNA]</scope>
    <source>
        <strain evidence="1">Bin_63_2</strain>
    </source>
</reference>
<accession>A0A5C7J6N4</accession>
<proteinExistence type="predicted"/>
<comment type="caution">
    <text evidence="1">The sequence shown here is derived from an EMBL/GenBank/DDBJ whole genome shotgun (WGS) entry which is preliminary data.</text>
</comment>
<dbReference type="EMBL" id="SSDS01000062">
    <property type="protein sequence ID" value="TXG76854.1"/>
    <property type="molecule type" value="Genomic_DNA"/>
</dbReference>
<sequence length="156" mass="16654">MLLRQEKQEYADVAALVAETLVPTNNDTVYVEALRRTFDWIEGSTATHDGTYVIDQTNTTALGRWQASSAANIFTGTANTDELDNGQVSAFNVTVTGVSPASAHAIAITNADTFPANVFVTSKDIIAADTVRITIVNESGIDNVAPFAVNVTVLEF</sequence>
<name>A0A5C7J6N4_9BACT</name>
<gene>
    <name evidence="1" type="ORF">E6Q11_03990</name>
</gene>